<organism evidence="2 3">
    <name type="scientific">Brachyspira hampsonii</name>
    <dbReference type="NCBI Taxonomy" id="1287055"/>
    <lineage>
        <taxon>Bacteria</taxon>
        <taxon>Pseudomonadati</taxon>
        <taxon>Spirochaetota</taxon>
        <taxon>Spirochaetia</taxon>
        <taxon>Brachyspirales</taxon>
        <taxon>Brachyspiraceae</taxon>
        <taxon>Brachyspira</taxon>
    </lineage>
</organism>
<proteinExistence type="predicted"/>
<feature type="domain" description="Methyltransferase type 11" evidence="1">
    <location>
        <begin position="97"/>
        <end position="144"/>
    </location>
</feature>
<name>A0AAC9TSA3_9SPIR</name>
<dbReference type="RefSeq" id="WP_008732100.1">
    <property type="nucleotide sequence ID" value="NZ_CP019914.1"/>
</dbReference>
<dbReference type="SUPFAM" id="SSF53335">
    <property type="entry name" value="S-adenosyl-L-methionine-dependent methyltransferases"/>
    <property type="match status" value="2"/>
</dbReference>
<sequence length="265" mass="31043">MNKKVIDDIVWYIPFKKLRNALREYLLNISNNIESILYNNITLQNANDKKHHTYYKLNKNYYYKLNFGPGPNFIKPDPSWINIDMDNNIGDVVMNFNEIQELPFEDGSVECIYASHVFEHMSIYAAPKVFKECYRVLKDGGVLRIIIPDIKKAIKKYLENDYSHEAFIDNKYIAKSLLGIEDYTIFEALKAELISPSSQNLYGIAHQNGWDFEALVMELKRVGFNPNQIVESVFQKSQYNFFNFEGKYESTANKYKRSLYVEATK</sequence>
<evidence type="ECO:0000259" key="1">
    <source>
        <dbReference type="Pfam" id="PF08241"/>
    </source>
</evidence>
<accession>A0AAC9TSA3</accession>
<dbReference type="AlphaFoldDB" id="A0AAC9TSA3"/>
<evidence type="ECO:0000313" key="2">
    <source>
        <dbReference type="EMBL" id="ASJ20182.1"/>
    </source>
</evidence>
<gene>
    <name evidence="2" type="ORF">BHAMNSH16_00340</name>
</gene>
<dbReference type="EMBL" id="CP019914">
    <property type="protein sequence ID" value="ASJ20182.1"/>
    <property type="molecule type" value="Genomic_DNA"/>
</dbReference>
<dbReference type="Pfam" id="PF08241">
    <property type="entry name" value="Methyltransf_11"/>
    <property type="match status" value="1"/>
</dbReference>
<keyword evidence="3" id="KW-1185">Reference proteome</keyword>
<reference evidence="2 3" key="1">
    <citation type="submission" date="2017-02" db="EMBL/GenBank/DDBJ databases">
        <title>Complete genome sequence of Brachyspira hampsonii genomovar I strain NSH-16 (ATCC BAA-2463).</title>
        <authorList>
            <person name="Mirajkar N.S."/>
            <person name="Gebhart C.J."/>
        </authorList>
    </citation>
    <scope>NUCLEOTIDE SEQUENCE [LARGE SCALE GENOMIC DNA]</scope>
    <source>
        <strain evidence="2 3">NSH-16</strain>
    </source>
</reference>
<dbReference type="InterPro" id="IPR029063">
    <property type="entry name" value="SAM-dependent_MTases_sf"/>
</dbReference>
<evidence type="ECO:0000313" key="3">
    <source>
        <dbReference type="Proteomes" id="UP000264880"/>
    </source>
</evidence>
<dbReference type="InterPro" id="IPR013216">
    <property type="entry name" value="Methyltransf_11"/>
</dbReference>
<dbReference type="Gene3D" id="3.40.50.150">
    <property type="entry name" value="Vaccinia Virus protein VP39"/>
    <property type="match status" value="1"/>
</dbReference>
<dbReference type="KEGG" id="bhp:BHAMNSH16_00340"/>
<dbReference type="CDD" id="cd02440">
    <property type="entry name" value="AdoMet_MTases"/>
    <property type="match status" value="1"/>
</dbReference>
<dbReference type="GO" id="GO:0008757">
    <property type="term" value="F:S-adenosylmethionine-dependent methyltransferase activity"/>
    <property type="evidence" value="ECO:0007669"/>
    <property type="project" value="InterPro"/>
</dbReference>
<dbReference type="Proteomes" id="UP000264880">
    <property type="component" value="Chromosome"/>
</dbReference>
<protein>
    <recommendedName>
        <fullName evidence="1">Methyltransferase type 11 domain-containing protein</fullName>
    </recommendedName>
</protein>